<accession>A0ABV8BTK6</accession>
<evidence type="ECO:0000313" key="2">
    <source>
        <dbReference type="EMBL" id="MFC3893582.1"/>
    </source>
</evidence>
<dbReference type="InterPro" id="IPR016047">
    <property type="entry name" value="M23ase_b-sheet_dom"/>
</dbReference>
<dbReference type="InterPro" id="IPR011055">
    <property type="entry name" value="Dup_hybrid_motif"/>
</dbReference>
<dbReference type="GO" id="GO:0016787">
    <property type="term" value="F:hydrolase activity"/>
    <property type="evidence" value="ECO:0007669"/>
    <property type="project" value="UniProtKB-KW"/>
</dbReference>
<evidence type="ECO:0000259" key="1">
    <source>
        <dbReference type="Pfam" id="PF01551"/>
    </source>
</evidence>
<name>A0ABV8BTK6_9PSEU</name>
<sequence>MPLLPTALLLTALLAPTPTTRFTWPLPPPHPVVRAFQAPTSLFGPGHRGVDLSAPAGTAVLAAADGVVIYAGAVAARTLVSLEHRGNLRTTYEPVEPAVTTGRQVRRGEVIGHLQEGHCPSPCLHWGARRGHEYLDPLRLVSTGRVRLLPLGPAPPARGG</sequence>
<evidence type="ECO:0000313" key="3">
    <source>
        <dbReference type="Proteomes" id="UP001595690"/>
    </source>
</evidence>
<keyword evidence="2" id="KW-0378">Hydrolase</keyword>
<dbReference type="Pfam" id="PF01551">
    <property type="entry name" value="Peptidase_M23"/>
    <property type="match status" value="1"/>
</dbReference>
<keyword evidence="3" id="KW-1185">Reference proteome</keyword>
<dbReference type="SUPFAM" id="SSF51261">
    <property type="entry name" value="Duplicated hybrid motif"/>
    <property type="match status" value="1"/>
</dbReference>
<gene>
    <name evidence="2" type="ORF">ACFOWZ_19070</name>
</gene>
<reference evidence="3" key="1">
    <citation type="journal article" date="2019" name="Int. J. Syst. Evol. Microbiol.">
        <title>The Global Catalogue of Microorganisms (GCM) 10K type strain sequencing project: providing services to taxonomists for standard genome sequencing and annotation.</title>
        <authorList>
            <consortium name="The Broad Institute Genomics Platform"/>
            <consortium name="The Broad Institute Genome Sequencing Center for Infectious Disease"/>
            <person name="Wu L."/>
            <person name="Ma J."/>
        </authorList>
    </citation>
    <scope>NUCLEOTIDE SEQUENCE [LARGE SCALE GENOMIC DNA]</scope>
    <source>
        <strain evidence="3">CGMCC 4.7405</strain>
    </source>
</reference>
<dbReference type="Proteomes" id="UP001595690">
    <property type="component" value="Unassembled WGS sequence"/>
</dbReference>
<dbReference type="PANTHER" id="PTHR21666:SF270">
    <property type="entry name" value="MUREIN HYDROLASE ACTIVATOR ENVC"/>
    <property type="match status" value="1"/>
</dbReference>
<dbReference type="PANTHER" id="PTHR21666">
    <property type="entry name" value="PEPTIDASE-RELATED"/>
    <property type="match status" value="1"/>
</dbReference>
<dbReference type="EC" id="3.4.24.-" evidence="2"/>
<dbReference type="InterPro" id="IPR050570">
    <property type="entry name" value="Cell_wall_metabolism_enzyme"/>
</dbReference>
<organism evidence="2 3">
    <name type="scientific">Lentzea rhizosphaerae</name>
    <dbReference type="NCBI Taxonomy" id="2041025"/>
    <lineage>
        <taxon>Bacteria</taxon>
        <taxon>Bacillati</taxon>
        <taxon>Actinomycetota</taxon>
        <taxon>Actinomycetes</taxon>
        <taxon>Pseudonocardiales</taxon>
        <taxon>Pseudonocardiaceae</taxon>
        <taxon>Lentzea</taxon>
    </lineage>
</organism>
<protein>
    <submittedName>
        <fullName evidence="2">M23 family metallopeptidase</fullName>
        <ecNumber evidence="2">3.4.24.-</ecNumber>
    </submittedName>
</protein>
<comment type="caution">
    <text evidence="2">The sequence shown here is derived from an EMBL/GenBank/DDBJ whole genome shotgun (WGS) entry which is preliminary data.</text>
</comment>
<dbReference type="Gene3D" id="2.70.70.10">
    <property type="entry name" value="Glucose Permease (Domain IIA)"/>
    <property type="match status" value="1"/>
</dbReference>
<dbReference type="RefSeq" id="WP_382374239.1">
    <property type="nucleotide sequence ID" value="NZ_JBHRZI010000015.1"/>
</dbReference>
<dbReference type="CDD" id="cd12797">
    <property type="entry name" value="M23_peptidase"/>
    <property type="match status" value="1"/>
</dbReference>
<dbReference type="EMBL" id="JBHRZI010000015">
    <property type="protein sequence ID" value="MFC3893582.1"/>
    <property type="molecule type" value="Genomic_DNA"/>
</dbReference>
<proteinExistence type="predicted"/>
<feature type="domain" description="M23ase beta-sheet core" evidence="1">
    <location>
        <begin position="46"/>
        <end position="137"/>
    </location>
</feature>